<dbReference type="Proteomes" id="UP000030746">
    <property type="component" value="Unassembled WGS sequence"/>
</dbReference>
<dbReference type="OMA" id="GSMYRIT"/>
<proteinExistence type="inferred from homology"/>
<dbReference type="AlphaFoldDB" id="V3ZUB9"/>
<evidence type="ECO:0008006" key="5">
    <source>
        <dbReference type="Google" id="ProtNLM"/>
    </source>
</evidence>
<dbReference type="GO" id="GO:0005759">
    <property type="term" value="C:mitochondrial matrix"/>
    <property type="evidence" value="ECO:0007669"/>
    <property type="project" value="TreeGrafter"/>
</dbReference>
<reference evidence="3 4" key="1">
    <citation type="journal article" date="2013" name="Nature">
        <title>Insights into bilaterian evolution from three spiralian genomes.</title>
        <authorList>
            <person name="Simakov O."/>
            <person name="Marletaz F."/>
            <person name="Cho S.J."/>
            <person name="Edsinger-Gonzales E."/>
            <person name="Havlak P."/>
            <person name="Hellsten U."/>
            <person name="Kuo D.H."/>
            <person name="Larsson T."/>
            <person name="Lv J."/>
            <person name="Arendt D."/>
            <person name="Savage R."/>
            <person name="Osoegawa K."/>
            <person name="de Jong P."/>
            <person name="Grimwood J."/>
            <person name="Chapman J.A."/>
            <person name="Shapiro H."/>
            <person name="Aerts A."/>
            <person name="Otillar R.P."/>
            <person name="Terry A.Y."/>
            <person name="Boore J.L."/>
            <person name="Grigoriev I.V."/>
            <person name="Lindberg D.R."/>
            <person name="Seaver E.C."/>
            <person name="Weisblat D.A."/>
            <person name="Putnam N.H."/>
            <person name="Rokhsar D.S."/>
        </authorList>
    </citation>
    <scope>NUCLEOTIDE SEQUENCE [LARGE SCALE GENOMIC DNA]</scope>
</reference>
<sequence>NIAGGCGAMFQINVESEVFRGKRIIQQHKLVTQALEEEIKDMHGLQITTRVPPVK</sequence>
<dbReference type="InterPro" id="IPR002634">
    <property type="entry name" value="BolA"/>
</dbReference>
<protein>
    <recommendedName>
        <fullName evidence="5">BolA-like protein 3</fullName>
    </recommendedName>
</protein>
<dbReference type="KEGG" id="lgi:LOTGIDRAFT_117448"/>
<feature type="non-terminal residue" evidence="3">
    <location>
        <position position="1"/>
    </location>
</feature>
<dbReference type="InterPro" id="IPR052275">
    <property type="entry name" value="Mt_Fe-S_assembly_factor"/>
</dbReference>
<dbReference type="PANTHER" id="PTHR46188:SF1">
    <property type="entry name" value="BOLA-LIKE PROTEIN 3"/>
    <property type="match status" value="1"/>
</dbReference>
<evidence type="ECO:0000313" key="4">
    <source>
        <dbReference type="Proteomes" id="UP000030746"/>
    </source>
</evidence>
<dbReference type="SUPFAM" id="SSF82657">
    <property type="entry name" value="BolA-like"/>
    <property type="match status" value="1"/>
</dbReference>
<dbReference type="GeneID" id="20231494"/>
<gene>
    <name evidence="3" type="ORF">LOTGIDRAFT_117448</name>
</gene>
<comment type="similarity">
    <text evidence="1 2">Belongs to the BolA/IbaG family.</text>
</comment>
<accession>V3ZUB9</accession>
<dbReference type="InterPro" id="IPR036065">
    <property type="entry name" value="BolA-like_sf"/>
</dbReference>
<dbReference type="OrthoDB" id="203381at2759"/>
<dbReference type="Pfam" id="PF01722">
    <property type="entry name" value="BolA"/>
    <property type="match status" value="1"/>
</dbReference>
<dbReference type="PIRSF" id="PIRSF003113">
    <property type="entry name" value="BolA"/>
    <property type="match status" value="1"/>
</dbReference>
<evidence type="ECO:0000256" key="2">
    <source>
        <dbReference type="RuleBase" id="RU003860"/>
    </source>
</evidence>
<dbReference type="RefSeq" id="XP_009054272.1">
    <property type="nucleotide sequence ID" value="XM_009056024.1"/>
</dbReference>
<keyword evidence="4" id="KW-1185">Reference proteome</keyword>
<dbReference type="PANTHER" id="PTHR46188">
    <property type="entry name" value="BOLA-LIKE PROTEIN 3"/>
    <property type="match status" value="1"/>
</dbReference>
<dbReference type="CTD" id="20231494"/>
<dbReference type="Gene3D" id="3.30.300.90">
    <property type="entry name" value="BolA-like"/>
    <property type="match status" value="1"/>
</dbReference>
<dbReference type="EMBL" id="KB201701">
    <property type="protein sequence ID" value="ESO95078.1"/>
    <property type="molecule type" value="Genomic_DNA"/>
</dbReference>
<dbReference type="HOGENOM" id="CLU_109462_4_3_1"/>
<evidence type="ECO:0000313" key="3">
    <source>
        <dbReference type="EMBL" id="ESO95078.1"/>
    </source>
</evidence>
<name>V3ZUB9_LOTGI</name>
<organism evidence="3 4">
    <name type="scientific">Lottia gigantea</name>
    <name type="common">Giant owl limpet</name>
    <dbReference type="NCBI Taxonomy" id="225164"/>
    <lineage>
        <taxon>Eukaryota</taxon>
        <taxon>Metazoa</taxon>
        <taxon>Spiralia</taxon>
        <taxon>Lophotrochozoa</taxon>
        <taxon>Mollusca</taxon>
        <taxon>Gastropoda</taxon>
        <taxon>Patellogastropoda</taxon>
        <taxon>Lottioidea</taxon>
        <taxon>Lottiidae</taxon>
        <taxon>Lottia</taxon>
    </lineage>
</organism>
<evidence type="ECO:0000256" key="1">
    <source>
        <dbReference type="ARBA" id="ARBA00005578"/>
    </source>
</evidence>